<accession>A0ABM4UFY3</accession>
<dbReference type="RefSeq" id="XP_071906187.1">
    <property type="nucleotide sequence ID" value="XM_072050086.1"/>
</dbReference>
<reference evidence="2" key="1">
    <citation type="submission" date="2025-08" db="UniProtKB">
        <authorList>
            <consortium name="RefSeq"/>
        </authorList>
    </citation>
    <scope>IDENTIFICATION</scope>
    <source>
        <tissue evidence="2">Leaves</tissue>
    </source>
</reference>
<gene>
    <name evidence="2" type="primary">LOC140007350</name>
</gene>
<protein>
    <submittedName>
        <fullName evidence="2">Fasciclin-like arabinogalactan protein 21</fullName>
    </submittedName>
</protein>
<dbReference type="InterPro" id="IPR052806">
    <property type="entry name" value="Fasciclin-like_AGP"/>
</dbReference>
<organism evidence="1 2">
    <name type="scientific">Coffea arabica</name>
    <name type="common">Arabian coffee</name>
    <dbReference type="NCBI Taxonomy" id="13443"/>
    <lineage>
        <taxon>Eukaryota</taxon>
        <taxon>Viridiplantae</taxon>
        <taxon>Streptophyta</taxon>
        <taxon>Embryophyta</taxon>
        <taxon>Tracheophyta</taxon>
        <taxon>Spermatophyta</taxon>
        <taxon>Magnoliopsida</taxon>
        <taxon>eudicotyledons</taxon>
        <taxon>Gunneridae</taxon>
        <taxon>Pentapetalae</taxon>
        <taxon>asterids</taxon>
        <taxon>lamiids</taxon>
        <taxon>Gentianales</taxon>
        <taxon>Rubiaceae</taxon>
        <taxon>Ixoroideae</taxon>
        <taxon>Gardenieae complex</taxon>
        <taxon>Bertiereae - Coffeeae clade</taxon>
        <taxon>Coffeeae</taxon>
        <taxon>Coffea</taxon>
    </lineage>
</organism>
<dbReference type="PANTHER" id="PTHR33985">
    <property type="entry name" value="OS02G0491300 PROTEIN-RELATED"/>
    <property type="match status" value="1"/>
</dbReference>
<evidence type="ECO:0000313" key="1">
    <source>
        <dbReference type="Proteomes" id="UP001652660"/>
    </source>
</evidence>
<dbReference type="GeneID" id="140007350"/>
<dbReference type="PANTHER" id="PTHR33985:SF19">
    <property type="entry name" value="FASCICLIN-LIKE ARABINOGALACTAN PROTEIN 21"/>
    <property type="match status" value="1"/>
</dbReference>
<proteinExistence type="predicted"/>
<name>A0ABM4UFY3_COFAR</name>
<evidence type="ECO:0000313" key="2">
    <source>
        <dbReference type="RefSeq" id="XP_071906187.1"/>
    </source>
</evidence>
<sequence>MKQVLQCHSSPVKLPIQELFKKPEDSCLSTLLHDKIIKVTKKDEEKHEIEVNDVMISHPDVFPGVLFSVHGVLGSFSSLDLREHIDQDWNFIHSPTCGNFDQSHRLNGTNEMKHSVRWPSIIQFLSANGFVHFAKGLQSVVDEVVQEYADLSSVTILAPPYFTFIALSALLLDRVVRLHVLPQRSLAIDGVEITEAGIFSSREVVIHGISRALGMEKISDTSR</sequence>
<dbReference type="Proteomes" id="UP001652660">
    <property type="component" value="Chromosome 5c"/>
</dbReference>
<keyword evidence="1" id="KW-1185">Reference proteome</keyword>